<keyword evidence="1" id="KW-0812">Transmembrane</keyword>
<dbReference type="EMBL" id="PYGA01000012">
    <property type="protein sequence ID" value="PSK96252.1"/>
    <property type="molecule type" value="Genomic_DNA"/>
</dbReference>
<comment type="caution">
    <text evidence="2">The sequence shown here is derived from an EMBL/GenBank/DDBJ whole genome shotgun (WGS) entry which is preliminary data.</text>
</comment>
<evidence type="ECO:0000313" key="3">
    <source>
        <dbReference type="Proteomes" id="UP000240542"/>
    </source>
</evidence>
<dbReference type="AlphaFoldDB" id="A0A2P8DGB1"/>
<name>A0A2P8DGB1_9ACTN</name>
<proteinExistence type="predicted"/>
<protein>
    <recommendedName>
        <fullName evidence="4">PH (Pleckstrin Homology) domain-containing protein</fullName>
    </recommendedName>
</protein>
<evidence type="ECO:0000313" key="2">
    <source>
        <dbReference type="EMBL" id="PSK96252.1"/>
    </source>
</evidence>
<accession>A0A2P8DGB1</accession>
<evidence type="ECO:0008006" key="4">
    <source>
        <dbReference type="Google" id="ProtNLM"/>
    </source>
</evidence>
<evidence type="ECO:0000256" key="1">
    <source>
        <dbReference type="SAM" id="Phobius"/>
    </source>
</evidence>
<reference evidence="2 3" key="1">
    <citation type="submission" date="2018-03" db="EMBL/GenBank/DDBJ databases">
        <title>Genomic Encyclopedia of Archaeal and Bacterial Type Strains, Phase II (KMG-II): from individual species to whole genera.</title>
        <authorList>
            <person name="Goeker M."/>
        </authorList>
    </citation>
    <scope>NUCLEOTIDE SEQUENCE [LARGE SCALE GENOMIC DNA]</scope>
    <source>
        <strain evidence="2 3">DSM 45312</strain>
    </source>
</reference>
<feature type="transmembrane region" description="Helical" evidence="1">
    <location>
        <begin position="16"/>
        <end position="36"/>
    </location>
</feature>
<sequence>MTESVRLVCPFGRKRAELWGGAALAALGLATAALTAASWAGVALGILLAGAGGALIWHAALLRAPVLEVGDGEFRYVRGRYIVRLPFSEIGSYYVLPGRTRSLGLCDTAGRPRVFPSVEGRRANRPYLPLTGLTSPGRVDTFMSTAGIPQRDRSLTSGAT</sequence>
<keyword evidence="1" id="KW-1133">Transmembrane helix</keyword>
<dbReference type="Proteomes" id="UP000240542">
    <property type="component" value="Unassembled WGS sequence"/>
</dbReference>
<keyword evidence="3" id="KW-1185">Reference proteome</keyword>
<gene>
    <name evidence="2" type="ORF">CLV63_112135</name>
</gene>
<organism evidence="2 3">
    <name type="scientific">Murinocardiopsis flavida</name>
    <dbReference type="NCBI Taxonomy" id="645275"/>
    <lineage>
        <taxon>Bacteria</taxon>
        <taxon>Bacillati</taxon>
        <taxon>Actinomycetota</taxon>
        <taxon>Actinomycetes</taxon>
        <taxon>Streptosporangiales</taxon>
        <taxon>Nocardiopsidaceae</taxon>
        <taxon>Murinocardiopsis</taxon>
    </lineage>
</organism>
<dbReference type="RefSeq" id="WP_245928884.1">
    <property type="nucleotide sequence ID" value="NZ_PYGA01000012.1"/>
</dbReference>
<keyword evidence="1" id="KW-0472">Membrane</keyword>